<keyword evidence="2" id="KW-0812">Transmembrane</keyword>
<dbReference type="GO" id="GO:0008168">
    <property type="term" value="F:methyltransferase activity"/>
    <property type="evidence" value="ECO:0007669"/>
    <property type="project" value="UniProtKB-UniRule"/>
</dbReference>
<protein>
    <recommendedName>
        <fullName evidence="2">Methyltransferase</fullName>
        <ecNumber evidence="2">2.1.1.-</ecNumber>
    </recommendedName>
</protein>
<keyword evidence="4" id="KW-1185">Reference proteome</keyword>
<dbReference type="GO" id="GO:0016020">
    <property type="term" value="C:membrane"/>
    <property type="evidence" value="ECO:0007669"/>
    <property type="project" value="UniProtKB-SubCell"/>
</dbReference>
<accession>A0A822YR47</accession>
<dbReference type="PANTHER" id="PTHR10108:SF1049">
    <property type="entry name" value="METHYLTRANSFERASE"/>
    <property type="match status" value="1"/>
</dbReference>
<evidence type="ECO:0000313" key="4">
    <source>
        <dbReference type="Proteomes" id="UP000607653"/>
    </source>
</evidence>
<comment type="caution">
    <text evidence="3">The sequence shown here is derived from an EMBL/GenBank/DDBJ whole genome shotgun (WGS) entry which is preliminary data.</text>
</comment>
<gene>
    <name evidence="3" type="ORF">HUJ06_012366</name>
</gene>
<comment type="subcellular location">
    <subcellularLocation>
        <location evidence="2">Membrane</location>
        <topology evidence="2">Single-pass type II membrane protein</topology>
    </subcellularLocation>
</comment>
<sequence>MEDILLEMDRILRPEGTVIFRDDVDVLLEIKSITDGMNWESKIVDHEKGPLEREKLQFAMKTYWAASFNMICSSFFFLVYLLGLNEYTPIRGDDPPRQSMGSASLELAFTPNNF</sequence>
<dbReference type="AlphaFoldDB" id="A0A822YR47"/>
<keyword evidence="1 2" id="KW-0489">Methyltransferase</keyword>
<dbReference type="EMBL" id="DUZY01000003">
    <property type="protein sequence ID" value="DAD33515.1"/>
    <property type="molecule type" value="Genomic_DNA"/>
</dbReference>
<keyword evidence="2" id="KW-1133">Transmembrane helix</keyword>
<dbReference type="Pfam" id="PF03141">
    <property type="entry name" value="Methyltransf_29"/>
    <property type="match status" value="1"/>
</dbReference>
<name>A0A822YR47_NELNU</name>
<dbReference type="InterPro" id="IPR004159">
    <property type="entry name" value="Put_SAM_MeTrfase"/>
</dbReference>
<comment type="similarity">
    <text evidence="2">Belongs to the methyltransferase superfamily.</text>
</comment>
<keyword evidence="2" id="KW-0325">Glycoprotein</keyword>
<keyword evidence="2" id="KW-0808">Transferase</keyword>
<evidence type="ECO:0000256" key="2">
    <source>
        <dbReference type="RuleBase" id="RU366043"/>
    </source>
</evidence>
<keyword evidence="2" id="KW-0735">Signal-anchor</keyword>
<dbReference type="Proteomes" id="UP000607653">
    <property type="component" value="Unassembled WGS sequence"/>
</dbReference>
<dbReference type="EC" id="2.1.1.-" evidence="2"/>
<organism evidence="3 4">
    <name type="scientific">Nelumbo nucifera</name>
    <name type="common">Sacred lotus</name>
    <dbReference type="NCBI Taxonomy" id="4432"/>
    <lineage>
        <taxon>Eukaryota</taxon>
        <taxon>Viridiplantae</taxon>
        <taxon>Streptophyta</taxon>
        <taxon>Embryophyta</taxon>
        <taxon>Tracheophyta</taxon>
        <taxon>Spermatophyta</taxon>
        <taxon>Magnoliopsida</taxon>
        <taxon>Proteales</taxon>
        <taxon>Nelumbonaceae</taxon>
        <taxon>Nelumbo</taxon>
    </lineage>
</organism>
<evidence type="ECO:0000313" key="3">
    <source>
        <dbReference type="EMBL" id="DAD33515.1"/>
    </source>
</evidence>
<evidence type="ECO:0000256" key="1">
    <source>
        <dbReference type="ARBA" id="ARBA00022603"/>
    </source>
</evidence>
<keyword evidence="2" id="KW-0472">Membrane</keyword>
<reference evidence="3 4" key="1">
    <citation type="journal article" date="2020" name="Mol. Biol. Evol.">
        <title>Distinct Expression and Methylation Patterns for Genes with Different Fates following a Single Whole-Genome Duplication in Flowering Plants.</title>
        <authorList>
            <person name="Shi T."/>
            <person name="Rahmani R.S."/>
            <person name="Gugger P.F."/>
            <person name="Wang M."/>
            <person name="Li H."/>
            <person name="Zhang Y."/>
            <person name="Li Z."/>
            <person name="Wang Q."/>
            <person name="Van de Peer Y."/>
            <person name="Marchal K."/>
            <person name="Chen J."/>
        </authorList>
    </citation>
    <scope>NUCLEOTIDE SEQUENCE [LARGE SCALE GENOMIC DNA]</scope>
    <source>
        <tissue evidence="3">Leaf</tissue>
    </source>
</reference>
<dbReference type="GO" id="GO:0032259">
    <property type="term" value="P:methylation"/>
    <property type="evidence" value="ECO:0007669"/>
    <property type="project" value="UniProtKB-KW"/>
</dbReference>
<feature type="transmembrane region" description="Helical" evidence="2">
    <location>
        <begin position="63"/>
        <end position="83"/>
    </location>
</feature>
<dbReference type="PANTHER" id="PTHR10108">
    <property type="entry name" value="SAM-DEPENDENT METHYLTRANSFERASE"/>
    <property type="match status" value="1"/>
</dbReference>
<proteinExistence type="inferred from homology"/>